<evidence type="ECO:0000256" key="5">
    <source>
        <dbReference type="ARBA" id="ARBA00022679"/>
    </source>
</evidence>
<dbReference type="InterPro" id="IPR008271">
    <property type="entry name" value="Ser/Thr_kinase_AS"/>
</dbReference>
<dbReference type="FunFam" id="1.10.510.10:FF:000415">
    <property type="entry name" value="CMGC/CDK/CRK7 protein kinase, variant"/>
    <property type="match status" value="1"/>
</dbReference>
<evidence type="ECO:0000256" key="14">
    <source>
        <dbReference type="ARBA" id="ARBA00048367"/>
    </source>
</evidence>
<organism evidence="19 20">
    <name type="scientific">Hyaloperonospora brassicae</name>
    <name type="common">Brassica downy mildew</name>
    <name type="synonym">Peronospora brassicae</name>
    <dbReference type="NCBI Taxonomy" id="162125"/>
    <lineage>
        <taxon>Eukaryota</taxon>
        <taxon>Sar</taxon>
        <taxon>Stramenopiles</taxon>
        <taxon>Oomycota</taxon>
        <taxon>Peronosporomycetes</taxon>
        <taxon>Peronosporales</taxon>
        <taxon>Peronosporaceae</taxon>
        <taxon>Hyaloperonospora</taxon>
    </lineage>
</organism>
<feature type="region of interest" description="Disordered" evidence="17">
    <location>
        <begin position="180"/>
        <end position="207"/>
    </location>
</feature>
<evidence type="ECO:0000256" key="12">
    <source>
        <dbReference type="ARBA" id="ARBA00042858"/>
    </source>
</evidence>
<accession>A0AAV0SW40</accession>
<dbReference type="PANTHER" id="PTHR24056">
    <property type="entry name" value="CELL DIVISION PROTEIN KINASE"/>
    <property type="match status" value="1"/>
</dbReference>
<evidence type="ECO:0000313" key="19">
    <source>
        <dbReference type="EMBL" id="CAI5709449.1"/>
    </source>
</evidence>
<comment type="catalytic activity">
    <reaction evidence="13">
        <text>L-threonyl-[protein] + ATP = O-phospho-L-threonyl-[protein] + ADP + H(+)</text>
        <dbReference type="Rhea" id="RHEA:46608"/>
        <dbReference type="Rhea" id="RHEA-COMP:11060"/>
        <dbReference type="Rhea" id="RHEA-COMP:11605"/>
        <dbReference type="ChEBI" id="CHEBI:15378"/>
        <dbReference type="ChEBI" id="CHEBI:30013"/>
        <dbReference type="ChEBI" id="CHEBI:30616"/>
        <dbReference type="ChEBI" id="CHEBI:61977"/>
        <dbReference type="ChEBI" id="CHEBI:456216"/>
        <dbReference type="EC" id="2.7.11.22"/>
    </reaction>
</comment>
<dbReference type="GO" id="GO:0008353">
    <property type="term" value="F:RNA polymerase II CTD heptapeptide repeat kinase activity"/>
    <property type="evidence" value="ECO:0007669"/>
    <property type="project" value="UniProtKB-EC"/>
</dbReference>
<dbReference type="EC" id="2.7.11.22" evidence="3"/>
<dbReference type="GO" id="GO:0004693">
    <property type="term" value="F:cyclin-dependent protein serine/threonine kinase activity"/>
    <property type="evidence" value="ECO:0007669"/>
    <property type="project" value="UniProtKB-EC"/>
</dbReference>
<evidence type="ECO:0000313" key="20">
    <source>
        <dbReference type="Proteomes" id="UP001162031"/>
    </source>
</evidence>
<dbReference type="Gene3D" id="3.30.200.20">
    <property type="entry name" value="Phosphorylase Kinase, domain 1"/>
    <property type="match status" value="1"/>
</dbReference>
<evidence type="ECO:0000256" key="2">
    <source>
        <dbReference type="ARBA" id="ARBA00012409"/>
    </source>
</evidence>
<evidence type="ECO:0000256" key="4">
    <source>
        <dbReference type="ARBA" id="ARBA00022527"/>
    </source>
</evidence>
<evidence type="ECO:0000256" key="3">
    <source>
        <dbReference type="ARBA" id="ARBA00012425"/>
    </source>
</evidence>
<sequence length="659" mass="73252">MADAPASSSLSPPAHASPSPSAPSAPRMLQDPPADMPAKSRRSLRPSSAVRSGTSDTNVKNKGSQSSSFSSPLPPCPEDPPAPPPPSCTPPKYHPLEDDDARSVESADDVVEPPTFPTPPPPPRSPPATSPLGTPPPPPPFSPPSAKLAVDLSGVLQGAVQDVEDPLAAATTAAAVFQAKRDGSDGEEGDDEIDDTGQSADVASAADVPSSSSVVIASMRSAAGEKEIMATDFLREVPSTKPRFYIGDIENYSIIDKVGSGTYGEVFKCQHKVTKDIVALKKLRPDVEKNGFPVTSIREMKILKYLKHPNIVELKEVVTSSASPKEGKRPPLYFAFEYMEHDLSGLLNHPRVKFTRTQIQCYMRQLLTGIAFMHRNKIIHRDIKASNLLLNNQGMLKVGDFGLSRFWNEVNAKAGRYTNKVVTLWYRPPELLMGSTSYDFSVDVWSIGCIFGELLVGKPILQGKNEIEQLQLIFGCCGTPTEETWPGFFKLSGSDSFQMDDKYVCPLRKRFKNFPPHAVDLLEKMLQLDPAKRITAAEAMDHDYFWRVQTCKPRDLPKFSVSSTHEYQSKKRHHDEMAVAAAVNGGKTKSADQHRNARQRGEQSGYRERNDYYRSSRSDRSRPYRPQRPNDCYDRGRSRSRSRERYRDRGDRRDREYER</sequence>
<dbReference type="AlphaFoldDB" id="A0AAV0SW40"/>
<evidence type="ECO:0000256" key="13">
    <source>
        <dbReference type="ARBA" id="ARBA00047811"/>
    </source>
</evidence>
<evidence type="ECO:0000256" key="8">
    <source>
        <dbReference type="ARBA" id="ARBA00022840"/>
    </source>
</evidence>
<dbReference type="PROSITE" id="PS00107">
    <property type="entry name" value="PROTEIN_KINASE_ATP"/>
    <property type="match status" value="1"/>
</dbReference>
<comment type="subunit">
    <text evidence="9">May form a complex composed of at least the catalytic subunit CRK2 and a cyclin.</text>
</comment>
<evidence type="ECO:0000256" key="11">
    <source>
        <dbReference type="ARBA" id="ARBA00041902"/>
    </source>
</evidence>
<dbReference type="InterPro" id="IPR000719">
    <property type="entry name" value="Prot_kinase_dom"/>
</dbReference>
<name>A0AAV0SW40_HYABA</name>
<dbReference type="EC" id="2.7.11.23" evidence="2"/>
<keyword evidence="20" id="KW-1185">Reference proteome</keyword>
<evidence type="ECO:0000256" key="15">
    <source>
        <dbReference type="ARBA" id="ARBA00049280"/>
    </source>
</evidence>
<evidence type="ECO:0000259" key="18">
    <source>
        <dbReference type="PROSITE" id="PS50011"/>
    </source>
</evidence>
<feature type="compositionally biased region" description="Pro residues" evidence="17">
    <location>
        <begin position="114"/>
        <end position="143"/>
    </location>
</feature>
<dbReference type="GO" id="GO:0005634">
    <property type="term" value="C:nucleus"/>
    <property type="evidence" value="ECO:0007669"/>
    <property type="project" value="TreeGrafter"/>
</dbReference>
<keyword evidence="6 16" id="KW-0547">Nucleotide-binding</keyword>
<dbReference type="GO" id="GO:0005524">
    <property type="term" value="F:ATP binding"/>
    <property type="evidence" value="ECO:0007669"/>
    <property type="project" value="UniProtKB-UniRule"/>
</dbReference>
<feature type="region of interest" description="Disordered" evidence="17">
    <location>
        <begin position="584"/>
        <end position="659"/>
    </location>
</feature>
<feature type="domain" description="Protein kinase" evidence="18">
    <location>
        <begin position="252"/>
        <end position="545"/>
    </location>
</feature>
<comment type="caution">
    <text evidence="19">The sequence shown here is derived from an EMBL/GenBank/DDBJ whole genome shotgun (WGS) entry which is preliminary data.</text>
</comment>
<reference evidence="19" key="1">
    <citation type="submission" date="2022-12" db="EMBL/GenBank/DDBJ databases">
        <authorList>
            <person name="Webb A."/>
        </authorList>
    </citation>
    <scope>NUCLEOTIDE SEQUENCE</scope>
    <source>
        <strain evidence="19">Hp1</strain>
    </source>
</reference>
<dbReference type="FunFam" id="3.30.200.20:FF:000124">
    <property type="entry name" value="Cyclin-dependent kinase 4"/>
    <property type="match status" value="1"/>
</dbReference>
<dbReference type="PROSITE" id="PS50011">
    <property type="entry name" value="PROTEIN_KINASE_DOM"/>
    <property type="match status" value="1"/>
</dbReference>
<keyword evidence="7" id="KW-0418">Kinase</keyword>
<dbReference type="SUPFAM" id="SSF56112">
    <property type="entry name" value="Protein kinase-like (PK-like)"/>
    <property type="match status" value="1"/>
</dbReference>
<evidence type="ECO:0000256" key="6">
    <source>
        <dbReference type="ARBA" id="ARBA00022741"/>
    </source>
</evidence>
<evidence type="ECO:0000256" key="9">
    <source>
        <dbReference type="ARBA" id="ARBA00038543"/>
    </source>
</evidence>
<dbReference type="InterPro" id="IPR050108">
    <property type="entry name" value="CDK"/>
</dbReference>
<feature type="compositionally biased region" description="Pro residues" evidence="17">
    <location>
        <begin position="72"/>
        <end position="93"/>
    </location>
</feature>
<feature type="compositionally biased region" description="Basic and acidic residues" evidence="17">
    <location>
        <begin position="631"/>
        <end position="659"/>
    </location>
</feature>
<dbReference type="PANTHER" id="PTHR24056:SF546">
    <property type="entry name" value="CYCLIN-DEPENDENT KINASE 12"/>
    <property type="match status" value="1"/>
</dbReference>
<evidence type="ECO:0000256" key="7">
    <source>
        <dbReference type="ARBA" id="ARBA00022777"/>
    </source>
</evidence>
<dbReference type="PROSITE" id="PS00108">
    <property type="entry name" value="PROTEIN_KINASE_ST"/>
    <property type="match status" value="1"/>
</dbReference>
<feature type="compositionally biased region" description="Low complexity" evidence="17">
    <location>
        <begin position="1"/>
        <end position="26"/>
    </location>
</feature>
<evidence type="ECO:0000256" key="1">
    <source>
        <dbReference type="ARBA" id="ARBA00006485"/>
    </source>
</evidence>
<dbReference type="Pfam" id="PF00069">
    <property type="entry name" value="Pkinase"/>
    <property type="match status" value="1"/>
</dbReference>
<dbReference type="Gene3D" id="1.10.510.10">
    <property type="entry name" value="Transferase(Phosphotransferase) domain 1"/>
    <property type="match status" value="1"/>
</dbReference>
<evidence type="ECO:0000256" key="10">
    <source>
        <dbReference type="ARBA" id="ARBA00039612"/>
    </source>
</evidence>
<keyword evidence="5" id="KW-0808">Transferase</keyword>
<evidence type="ECO:0000256" key="16">
    <source>
        <dbReference type="PROSITE-ProRule" id="PRU10141"/>
    </source>
</evidence>
<evidence type="ECO:0000256" key="17">
    <source>
        <dbReference type="SAM" id="MobiDB-lite"/>
    </source>
</evidence>
<protein>
    <recommendedName>
        <fullName evidence="10">Cyclin-dependent kinase 2 homolog</fullName>
        <ecNumber evidence="3">2.7.11.22</ecNumber>
        <ecNumber evidence="2">2.7.11.23</ecNumber>
    </recommendedName>
    <alternativeName>
        <fullName evidence="11">Cell division control protein 2 homolog</fullName>
    </alternativeName>
    <alternativeName>
        <fullName evidence="12">cdc2-related kinase 2</fullName>
    </alternativeName>
</protein>
<dbReference type="InterPro" id="IPR011009">
    <property type="entry name" value="Kinase-like_dom_sf"/>
</dbReference>
<feature type="compositionally biased region" description="Basic and acidic residues" evidence="17">
    <location>
        <begin position="589"/>
        <end position="622"/>
    </location>
</feature>
<feature type="compositionally biased region" description="Acidic residues" evidence="17">
    <location>
        <begin position="185"/>
        <end position="195"/>
    </location>
</feature>
<comment type="catalytic activity">
    <reaction evidence="15">
        <text>[DNA-directed RNA polymerase] + ATP = phospho-[DNA-directed RNA polymerase] + ADP + H(+)</text>
        <dbReference type="Rhea" id="RHEA:10216"/>
        <dbReference type="Rhea" id="RHEA-COMP:11321"/>
        <dbReference type="Rhea" id="RHEA-COMP:11322"/>
        <dbReference type="ChEBI" id="CHEBI:15378"/>
        <dbReference type="ChEBI" id="CHEBI:30616"/>
        <dbReference type="ChEBI" id="CHEBI:43176"/>
        <dbReference type="ChEBI" id="CHEBI:68546"/>
        <dbReference type="ChEBI" id="CHEBI:456216"/>
        <dbReference type="EC" id="2.7.11.23"/>
    </reaction>
</comment>
<proteinExistence type="inferred from homology"/>
<dbReference type="GO" id="GO:0000307">
    <property type="term" value="C:cyclin-dependent protein kinase holoenzyme complex"/>
    <property type="evidence" value="ECO:0007669"/>
    <property type="project" value="TreeGrafter"/>
</dbReference>
<keyword evidence="8 16" id="KW-0067">ATP-binding</keyword>
<feature type="binding site" evidence="16">
    <location>
        <position position="281"/>
    </location>
    <ligand>
        <name>ATP</name>
        <dbReference type="ChEBI" id="CHEBI:30616"/>
    </ligand>
</feature>
<dbReference type="Proteomes" id="UP001162031">
    <property type="component" value="Unassembled WGS sequence"/>
</dbReference>
<keyword evidence="4" id="KW-0723">Serine/threonine-protein kinase</keyword>
<dbReference type="CDD" id="cd07840">
    <property type="entry name" value="STKc_CDK9_like"/>
    <property type="match status" value="1"/>
</dbReference>
<feature type="compositionally biased region" description="Polar residues" evidence="17">
    <location>
        <begin position="45"/>
        <end position="63"/>
    </location>
</feature>
<dbReference type="SMART" id="SM00220">
    <property type="entry name" value="S_TKc"/>
    <property type="match status" value="1"/>
</dbReference>
<dbReference type="InterPro" id="IPR017441">
    <property type="entry name" value="Protein_kinase_ATP_BS"/>
</dbReference>
<dbReference type="GO" id="GO:0032968">
    <property type="term" value="P:positive regulation of transcription elongation by RNA polymerase II"/>
    <property type="evidence" value="ECO:0007669"/>
    <property type="project" value="TreeGrafter"/>
</dbReference>
<comment type="similarity">
    <text evidence="1">Belongs to the protein kinase superfamily. CMGC Ser/Thr protein kinase family. CDC2/CDKX subfamily.</text>
</comment>
<gene>
    <name evidence="19" type="ORF">HBR001_LOCUS277</name>
</gene>
<comment type="catalytic activity">
    <reaction evidence="14">
        <text>L-seryl-[protein] + ATP = O-phospho-L-seryl-[protein] + ADP + H(+)</text>
        <dbReference type="Rhea" id="RHEA:17989"/>
        <dbReference type="Rhea" id="RHEA-COMP:9863"/>
        <dbReference type="Rhea" id="RHEA-COMP:11604"/>
        <dbReference type="ChEBI" id="CHEBI:15378"/>
        <dbReference type="ChEBI" id="CHEBI:29999"/>
        <dbReference type="ChEBI" id="CHEBI:30616"/>
        <dbReference type="ChEBI" id="CHEBI:83421"/>
        <dbReference type="ChEBI" id="CHEBI:456216"/>
        <dbReference type="EC" id="2.7.11.22"/>
    </reaction>
</comment>
<dbReference type="EMBL" id="CANTFL010000034">
    <property type="protein sequence ID" value="CAI5709449.1"/>
    <property type="molecule type" value="Genomic_DNA"/>
</dbReference>
<feature type="region of interest" description="Disordered" evidence="17">
    <location>
        <begin position="1"/>
        <end position="147"/>
    </location>
</feature>